<dbReference type="InterPro" id="IPR016155">
    <property type="entry name" value="Mopterin_synth/thiamin_S_b"/>
</dbReference>
<dbReference type="Pfam" id="PF02597">
    <property type="entry name" value="ThiS"/>
    <property type="match status" value="1"/>
</dbReference>
<dbReference type="PANTHER" id="PTHR34472:SF1">
    <property type="entry name" value="SULFUR CARRIER PROTEIN THIS"/>
    <property type="match status" value="1"/>
</dbReference>
<dbReference type="InterPro" id="IPR003749">
    <property type="entry name" value="ThiS/MoaD-like"/>
</dbReference>
<evidence type="ECO:0000313" key="2">
    <source>
        <dbReference type="Proteomes" id="UP000243333"/>
    </source>
</evidence>
<dbReference type="InterPro" id="IPR012675">
    <property type="entry name" value="Beta-grasp_dom_sf"/>
</dbReference>
<dbReference type="Proteomes" id="UP000243333">
    <property type="component" value="Unassembled WGS sequence"/>
</dbReference>
<dbReference type="AlphaFoldDB" id="A0A1G7HP42"/>
<protein>
    <submittedName>
        <fullName evidence="1">Sulfur carrier protein</fullName>
    </submittedName>
</protein>
<dbReference type="RefSeq" id="WP_093687205.1">
    <property type="nucleotide sequence ID" value="NZ_FNBU01000001.1"/>
</dbReference>
<dbReference type="EMBL" id="FNBU01000001">
    <property type="protein sequence ID" value="SDF02181.1"/>
    <property type="molecule type" value="Genomic_DNA"/>
</dbReference>
<dbReference type="InterPro" id="IPR010035">
    <property type="entry name" value="Thi_S"/>
</dbReference>
<dbReference type="Gene3D" id="3.10.20.30">
    <property type="match status" value="1"/>
</dbReference>
<name>A0A1G7HP42_9FIRM</name>
<proteinExistence type="predicted"/>
<dbReference type="NCBIfam" id="TIGR01683">
    <property type="entry name" value="thiS"/>
    <property type="match status" value="1"/>
</dbReference>
<gene>
    <name evidence="1" type="ORF">SAMN05660235_00178</name>
</gene>
<dbReference type="OrthoDB" id="9798559at2"/>
<dbReference type="STRING" id="1123285.SAMN05660235_00178"/>
<reference evidence="2" key="1">
    <citation type="submission" date="2016-10" db="EMBL/GenBank/DDBJ databases">
        <authorList>
            <person name="Varghese N."/>
            <person name="Submissions S."/>
        </authorList>
    </citation>
    <scope>NUCLEOTIDE SEQUENCE [LARGE SCALE GENOMIC DNA]</scope>
    <source>
        <strain evidence="2">DSM 23256</strain>
    </source>
</reference>
<dbReference type="SUPFAM" id="SSF54285">
    <property type="entry name" value="MoaD/ThiS"/>
    <property type="match status" value="1"/>
</dbReference>
<keyword evidence="2" id="KW-1185">Reference proteome</keyword>
<sequence>MKVLINGNPVELPEGMTLAGLVARKALNPATIITELNLAIIPRDRWPATVLKENDRLEIVTFVGGG</sequence>
<dbReference type="CDD" id="cd00565">
    <property type="entry name" value="Ubl_ThiS"/>
    <property type="match status" value="1"/>
</dbReference>
<evidence type="ECO:0000313" key="1">
    <source>
        <dbReference type="EMBL" id="SDF02181.1"/>
    </source>
</evidence>
<organism evidence="1 2">
    <name type="scientific">Sporolituus thermophilus DSM 23256</name>
    <dbReference type="NCBI Taxonomy" id="1123285"/>
    <lineage>
        <taxon>Bacteria</taxon>
        <taxon>Bacillati</taxon>
        <taxon>Bacillota</taxon>
        <taxon>Negativicutes</taxon>
        <taxon>Selenomonadales</taxon>
        <taxon>Sporomusaceae</taxon>
        <taxon>Sporolituus</taxon>
    </lineage>
</organism>
<accession>A0A1G7HP42</accession>
<dbReference type="PANTHER" id="PTHR34472">
    <property type="entry name" value="SULFUR CARRIER PROTEIN THIS"/>
    <property type="match status" value="1"/>
</dbReference>